<name>A0A5C0SB46_CRATE</name>
<dbReference type="GO" id="GO:0006355">
    <property type="term" value="P:regulation of DNA-templated transcription"/>
    <property type="evidence" value="ECO:0007669"/>
    <property type="project" value="InterPro"/>
</dbReference>
<dbReference type="InterPro" id="IPR009057">
    <property type="entry name" value="Homeodomain-like_sf"/>
</dbReference>
<reference evidence="6 7" key="1">
    <citation type="submission" date="2019-07" db="EMBL/GenBank/DDBJ databases">
        <title>Complete genome of Crassaminicella thermophila SY095.</title>
        <authorList>
            <person name="Li X."/>
        </authorList>
    </citation>
    <scope>NUCLEOTIDE SEQUENCE [LARGE SCALE GENOMIC DNA]</scope>
    <source>
        <strain evidence="6 7">SY095</strain>
    </source>
</reference>
<keyword evidence="3" id="KW-0805">Transcription regulation</keyword>
<evidence type="ECO:0000256" key="3">
    <source>
        <dbReference type="ARBA" id="ARBA00023015"/>
    </source>
</evidence>
<dbReference type="PROSITE" id="PS50045">
    <property type="entry name" value="SIGMA54_INTERACT_4"/>
    <property type="match status" value="1"/>
</dbReference>
<gene>
    <name evidence="6" type="ORF">FQB35_01395</name>
</gene>
<evidence type="ECO:0000313" key="6">
    <source>
        <dbReference type="EMBL" id="QEK11122.1"/>
    </source>
</evidence>
<dbReference type="SMART" id="SM00382">
    <property type="entry name" value="AAA"/>
    <property type="match status" value="1"/>
</dbReference>
<organism evidence="6 7">
    <name type="scientific">Crassaminicella thermophila</name>
    <dbReference type="NCBI Taxonomy" id="2599308"/>
    <lineage>
        <taxon>Bacteria</taxon>
        <taxon>Bacillati</taxon>
        <taxon>Bacillota</taxon>
        <taxon>Clostridia</taxon>
        <taxon>Eubacteriales</taxon>
        <taxon>Clostridiaceae</taxon>
        <taxon>Crassaminicella</taxon>
    </lineage>
</organism>
<dbReference type="InterPro" id="IPR025662">
    <property type="entry name" value="Sigma_54_int_dom_ATP-bd_1"/>
</dbReference>
<dbReference type="PANTHER" id="PTHR32071:SF57">
    <property type="entry name" value="C4-DICARBOXYLATE TRANSPORT TRANSCRIPTIONAL REGULATORY PROTEIN DCTD"/>
    <property type="match status" value="1"/>
</dbReference>
<dbReference type="InterPro" id="IPR002197">
    <property type="entry name" value="HTH_Fis"/>
</dbReference>
<dbReference type="InterPro" id="IPR058031">
    <property type="entry name" value="AAA_lid_NorR"/>
</dbReference>
<dbReference type="InterPro" id="IPR002078">
    <property type="entry name" value="Sigma_54_int"/>
</dbReference>
<feature type="domain" description="Sigma-54 factor interaction" evidence="5">
    <location>
        <begin position="1"/>
        <end position="224"/>
    </location>
</feature>
<keyword evidence="7" id="KW-1185">Reference proteome</keyword>
<keyword evidence="2" id="KW-0067">ATP-binding</keyword>
<dbReference type="FunFam" id="3.40.50.300:FF:000006">
    <property type="entry name" value="DNA-binding transcriptional regulator NtrC"/>
    <property type="match status" value="1"/>
</dbReference>
<evidence type="ECO:0000259" key="5">
    <source>
        <dbReference type="PROSITE" id="PS50045"/>
    </source>
</evidence>
<dbReference type="Pfam" id="PF02954">
    <property type="entry name" value="HTH_8"/>
    <property type="match status" value="1"/>
</dbReference>
<dbReference type="GO" id="GO:0043565">
    <property type="term" value="F:sequence-specific DNA binding"/>
    <property type="evidence" value="ECO:0007669"/>
    <property type="project" value="InterPro"/>
</dbReference>
<proteinExistence type="predicted"/>
<dbReference type="AlphaFoldDB" id="A0A5C0SB46"/>
<dbReference type="Gene3D" id="1.10.10.60">
    <property type="entry name" value="Homeodomain-like"/>
    <property type="match status" value="1"/>
</dbReference>
<sequence>MDQVKDKAKRVANSKSTVLIQGESGTGKELLARAIHNYSDRKNKPFIAINCAAIPDTLLESELFGYEEGAFTGARRGGKLGKFQLANEGTIFLDEIGEMPIHLQTKLLRVLQEKSIEKIGGHKSIPIDVRVIAATNKNLESMVENEEFREDLFYRLNVIPIFIPPLRERKGDVKILLEYFLKVYNAKLSKNIYGFSTEVESVLLNYNWKGNVRELQNVVEYAVNMENSIYIRMDSIPLKIKKLTEEASKDFQITTIRNMERKLIENSLKFYGKSVADKKMAAQALGISIATLYRKMKEYNIQLD</sequence>
<dbReference type="SUPFAM" id="SSF46689">
    <property type="entry name" value="Homeodomain-like"/>
    <property type="match status" value="1"/>
</dbReference>
<dbReference type="PANTHER" id="PTHR32071">
    <property type="entry name" value="TRANSCRIPTIONAL REGULATORY PROTEIN"/>
    <property type="match status" value="1"/>
</dbReference>
<dbReference type="RefSeq" id="WP_148808197.1">
    <property type="nucleotide sequence ID" value="NZ_CP042243.1"/>
</dbReference>
<dbReference type="InterPro" id="IPR025943">
    <property type="entry name" value="Sigma_54_int_dom_ATP-bd_2"/>
</dbReference>
<dbReference type="Gene3D" id="3.40.50.300">
    <property type="entry name" value="P-loop containing nucleotide triphosphate hydrolases"/>
    <property type="match status" value="1"/>
</dbReference>
<evidence type="ECO:0000313" key="7">
    <source>
        <dbReference type="Proteomes" id="UP000324646"/>
    </source>
</evidence>
<dbReference type="KEGG" id="crs:FQB35_01395"/>
<evidence type="ECO:0000256" key="1">
    <source>
        <dbReference type="ARBA" id="ARBA00022741"/>
    </source>
</evidence>
<dbReference type="Pfam" id="PF00158">
    <property type="entry name" value="Sigma54_activat"/>
    <property type="match status" value="1"/>
</dbReference>
<dbReference type="PROSITE" id="PS00676">
    <property type="entry name" value="SIGMA54_INTERACT_2"/>
    <property type="match status" value="1"/>
</dbReference>
<dbReference type="SUPFAM" id="SSF52540">
    <property type="entry name" value="P-loop containing nucleoside triphosphate hydrolases"/>
    <property type="match status" value="1"/>
</dbReference>
<protein>
    <submittedName>
        <fullName evidence="6">AAA family ATPase</fullName>
    </submittedName>
</protein>
<dbReference type="Proteomes" id="UP000324646">
    <property type="component" value="Chromosome"/>
</dbReference>
<dbReference type="InterPro" id="IPR003593">
    <property type="entry name" value="AAA+_ATPase"/>
</dbReference>
<keyword evidence="4" id="KW-0804">Transcription</keyword>
<dbReference type="Gene3D" id="1.10.8.60">
    <property type="match status" value="1"/>
</dbReference>
<evidence type="ECO:0000256" key="4">
    <source>
        <dbReference type="ARBA" id="ARBA00023163"/>
    </source>
</evidence>
<evidence type="ECO:0000256" key="2">
    <source>
        <dbReference type="ARBA" id="ARBA00022840"/>
    </source>
</evidence>
<dbReference type="EMBL" id="CP042243">
    <property type="protein sequence ID" value="QEK11122.1"/>
    <property type="molecule type" value="Genomic_DNA"/>
</dbReference>
<dbReference type="PROSITE" id="PS00675">
    <property type="entry name" value="SIGMA54_INTERACT_1"/>
    <property type="match status" value="1"/>
</dbReference>
<dbReference type="GO" id="GO:0005524">
    <property type="term" value="F:ATP binding"/>
    <property type="evidence" value="ECO:0007669"/>
    <property type="project" value="UniProtKB-KW"/>
</dbReference>
<accession>A0A5C0SB46</accession>
<dbReference type="CDD" id="cd00009">
    <property type="entry name" value="AAA"/>
    <property type="match status" value="1"/>
</dbReference>
<dbReference type="InterPro" id="IPR027417">
    <property type="entry name" value="P-loop_NTPase"/>
</dbReference>
<keyword evidence="1" id="KW-0547">Nucleotide-binding</keyword>
<dbReference type="OrthoDB" id="9803970at2"/>
<dbReference type="Pfam" id="PF25601">
    <property type="entry name" value="AAA_lid_14"/>
    <property type="match status" value="1"/>
</dbReference>